<evidence type="ECO:0000259" key="3">
    <source>
        <dbReference type="PROSITE" id="PS51194"/>
    </source>
</evidence>
<feature type="domain" description="Helicase ATP-binding" evidence="2">
    <location>
        <begin position="533"/>
        <end position="699"/>
    </location>
</feature>
<dbReference type="GO" id="GO:0005524">
    <property type="term" value="F:ATP binding"/>
    <property type="evidence" value="ECO:0007669"/>
    <property type="project" value="InterPro"/>
</dbReference>
<dbReference type="EMBL" id="JAMBOL010000012">
    <property type="protein sequence ID" value="MCM3715174.1"/>
    <property type="molecule type" value="Genomic_DNA"/>
</dbReference>
<dbReference type="PANTHER" id="PTHR10799">
    <property type="entry name" value="SNF2/RAD54 HELICASE FAMILY"/>
    <property type="match status" value="1"/>
</dbReference>
<dbReference type="PROSITE" id="PS51194">
    <property type="entry name" value="HELICASE_CTER"/>
    <property type="match status" value="1"/>
</dbReference>
<proteinExistence type="predicted"/>
<dbReference type="Pfam" id="PF00176">
    <property type="entry name" value="SNF2-rel_dom"/>
    <property type="match status" value="1"/>
</dbReference>
<evidence type="ECO:0000313" key="4">
    <source>
        <dbReference type="EMBL" id="MCM3715174.1"/>
    </source>
</evidence>
<dbReference type="GO" id="GO:0004386">
    <property type="term" value="F:helicase activity"/>
    <property type="evidence" value="ECO:0007669"/>
    <property type="project" value="UniProtKB-KW"/>
</dbReference>
<organism evidence="4 5">
    <name type="scientific">Halalkalibacter oceani</name>
    <dbReference type="NCBI Taxonomy" id="1653776"/>
    <lineage>
        <taxon>Bacteria</taxon>
        <taxon>Bacillati</taxon>
        <taxon>Bacillota</taxon>
        <taxon>Bacilli</taxon>
        <taxon>Bacillales</taxon>
        <taxon>Bacillaceae</taxon>
        <taxon>Halalkalibacter</taxon>
    </lineage>
</organism>
<keyword evidence="4" id="KW-0347">Helicase</keyword>
<keyword evidence="1" id="KW-0378">Hydrolase</keyword>
<dbReference type="Pfam" id="PF00271">
    <property type="entry name" value="Helicase_C"/>
    <property type="match status" value="1"/>
</dbReference>
<evidence type="ECO:0000313" key="5">
    <source>
        <dbReference type="Proteomes" id="UP001139179"/>
    </source>
</evidence>
<comment type="caution">
    <text evidence="4">The sequence shown here is derived from an EMBL/GenBank/DDBJ whole genome shotgun (WGS) entry which is preliminary data.</text>
</comment>
<dbReference type="InterPro" id="IPR027417">
    <property type="entry name" value="P-loop_NTPase"/>
</dbReference>
<dbReference type="SUPFAM" id="SSF52540">
    <property type="entry name" value="P-loop containing nucleoside triphosphate hydrolases"/>
    <property type="match status" value="2"/>
</dbReference>
<keyword evidence="4" id="KW-0547">Nucleotide-binding</keyword>
<dbReference type="InterPro" id="IPR001650">
    <property type="entry name" value="Helicase_C-like"/>
</dbReference>
<dbReference type="CDD" id="cd18793">
    <property type="entry name" value="SF2_C_SNF"/>
    <property type="match status" value="1"/>
</dbReference>
<accession>A0A9X2INR2</accession>
<evidence type="ECO:0000259" key="2">
    <source>
        <dbReference type="PROSITE" id="PS51192"/>
    </source>
</evidence>
<dbReference type="Proteomes" id="UP001139179">
    <property type="component" value="Unassembled WGS sequence"/>
</dbReference>
<dbReference type="Gene3D" id="3.40.50.300">
    <property type="entry name" value="P-loop containing nucleotide triphosphate hydrolases"/>
    <property type="match status" value="1"/>
</dbReference>
<dbReference type="InterPro" id="IPR014001">
    <property type="entry name" value="Helicase_ATP-bd"/>
</dbReference>
<dbReference type="SMART" id="SM00487">
    <property type="entry name" value="DEXDc"/>
    <property type="match status" value="1"/>
</dbReference>
<sequence length="993" mass="114125">MASNLIVHGGWLDQSFFIWGEEPPRSRFDQVVNFQYPFMYPPFELKLTLFRYDQASFFGTFIESEKAVIDVPLDSRSYSSLAGTITVYQAQEQMTHYSFPIEGLIFPVEGLVAHLATFSSWYDDEDIELAPDLKSWLAIFAAIQTEIINGAFTPAASGQWTLSSFPFDEWFESLPLSARSIRPNTSFIQKGGHAPLSVDSFRQLVTAVADEMIRSFFHEEEVRHAYQSWVQTVEPKWRTAVAHLTQRGKIDSPLSSEVFQQEIGALQARPFRSGLVLKEPATSTGMWQLSLCMVDRKHPSLLVDMEQLQLGEHPWRENPIAQLKQDLKKAQTQLPLLKELRLSSPVLSLTAEQAYELFTEQDEQLSASGFHLIVPKWMTTKKKPKVKLAVTHPLNREAKSEPLLDWQSVASFTYELAIGDQAISPQEFHEFVDGQRPFLYANGEWIAWDRSLAEQLRTYLQRIEEEASFLEAWRDDQLAEEESESFELDISWGNQLTSALKELYSATPSLIDLPEQFTGELRPYQHEGVSWLAHLRRTGFGGCLADDMGLGKSIQTIVYILYVLEEQRKAQQEEKPFLLICPTSLLYNWVQECKQFAPTLRLFVHHGKTRLTEEQCRQAGSWDLVLTSYQLAVRDHELLHGISWNGLILDEAQHIKNVDTKQRRVIKEIKATHRIALTGTPIENRLRELWSLLDVLNPGYLGTYQDFQASFMRPIEKEQDEEQLAKLQKLIHPLILRRKKSDEALQLGLPEKKEHIHRVHLSVEQAALYQAVVDDIVGKLDEVSALERRALILRSLTKLKQICNHPAHFLKETTLRDHQSGKWQTLLELTDQMVERRQKVLLFSQYKEMGMLMTEALEERYKETVPFLHGSLTRAKRQQAIERFQSDNDCHFFVLSLKAGGVGLNLTAATHVIHYDRWWNPAVENQATDRAYRIGQTKDVTVHKLMTVGTLEERIDRMLTQKQALADHILAAGEQPITELTNEEIIDLIQLTR</sequence>
<dbReference type="InterPro" id="IPR022138">
    <property type="entry name" value="DUF3670"/>
</dbReference>
<dbReference type="SMART" id="SM00490">
    <property type="entry name" value="HELICc"/>
    <property type="match status" value="1"/>
</dbReference>
<dbReference type="InterPro" id="IPR038718">
    <property type="entry name" value="SNF2-like_sf"/>
</dbReference>
<dbReference type="InterPro" id="IPR049730">
    <property type="entry name" value="SNF2/RAD54-like_C"/>
</dbReference>
<dbReference type="PROSITE" id="PS51192">
    <property type="entry name" value="HELICASE_ATP_BIND_1"/>
    <property type="match status" value="1"/>
</dbReference>
<dbReference type="CDD" id="cd18012">
    <property type="entry name" value="DEXQc_arch_SWI2_SNF2"/>
    <property type="match status" value="1"/>
</dbReference>
<evidence type="ECO:0000256" key="1">
    <source>
        <dbReference type="ARBA" id="ARBA00022801"/>
    </source>
</evidence>
<dbReference type="Pfam" id="PF12419">
    <property type="entry name" value="DUF3670"/>
    <property type="match status" value="1"/>
</dbReference>
<dbReference type="Gene3D" id="3.40.50.10810">
    <property type="entry name" value="Tandem AAA-ATPase domain"/>
    <property type="match status" value="1"/>
</dbReference>
<keyword evidence="4" id="KW-0067">ATP-binding</keyword>
<keyword evidence="5" id="KW-1185">Reference proteome</keyword>
<dbReference type="GO" id="GO:0016787">
    <property type="term" value="F:hydrolase activity"/>
    <property type="evidence" value="ECO:0007669"/>
    <property type="project" value="UniProtKB-KW"/>
</dbReference>
<reference evidence="4" key="1">
    <citation type="submission" date="2022-05" db="EMBL/GenBank/DDBJ databases">
        <title>Comparative Genomics of Spacecraft Associated Microbes.</title>
        <authorList>
            <person name="Tran M.T."/>
            <person name="Wright A."/>
            <person name="Seuylemezian A."/>
            <person name="Eisen J."/>
            <person name="Coil D."/>
        </authorList>
    </citation>
    <scope>NUCLEOTIDE SEQUENCE</scope>
    <source>
        <strain evidence="4">214.1.1</strain>
    </source>
</reference>
<feature type="domain" description="Helicase C-terminal" evidence="3">
    <location>
        <begin position="828"/>
        <end position="985"/>
    </location>
</feature>
<gene>
    <name evidence="4" type="ORF">M3202_13880</name>
</gene>
<name>A0A9X2INR2_9BACI</name>
<protein>
    <submittedName>
        <fullName evidence="4">DEAD/DEAH box helicase</fullName>
    </submittedName>
</protein>
<dbReference type="AlphaFoldDB" id="A0A9X2INR2"/>
<dbReference type="RefSeq" id="WP_251223930.1">
    <property type="nucleotide sequence ID" value="NZ_JAMBOL010000012.1"/>
</dbReference>
<dbReference type="InterPro" id="IPR000330">
    <property type="entry name" value="SNF2_N"/>
</dbReference>
<dbReference type="FunFam" id="3.40.50.300:FF:000533">
    <property type="entry name" value="Helicase, Snf2 family"/>
    <property type="match status" value="1"/>
</dbReference>